<feature type="compositionally biased region" description="Polar residues" evidence="1">
    <location>
        <begin position="37"/>
        <end position="52"/>
    </location>
</feature>
<evidence type="ECO:0000256" key="1">
    <source>
        <dbReference type="SAM" id="MobiDB-lite"/>
    </source>
</evidence>
<evidence type="ECO:0000313" key="3">
    <source>
        <dbReference type="Proteomes" id="UP000215335"/>
    </source>
</evidence>
<evidence type="ECO:0000313" key="2">
    <source>
        <dbReference type="EMBL" id="OXU19147.1"/>
    </source>
</evidence>
<feature type="region of interest" description="Disordered" evidence="1">
    <location>
        <begin position="36"/>
        <end position="67"/>
    </location>
</feature>
<keyword evidence="3" id="KW-1185">Reference proteome</keyword>
<dbReference type="AlphaFoldDB" id="A0A232ELB5"/>
<dbReference type="EMBL" id="NNAY01003584">
    <property type="protein sequence ID" value="OXU19147.1"/>
    <property type="molecule type" value="Genomic_DNA"/>
</dbReference>
<dbReference type="OrthoDB" id="10066537at2759"/>
<comment type="caution">
    <text evidence="2">The sequence shown here is derived from an EMBL/GenBank/DDBJ whole genome shotgun (WGS) entry which is preliminary data.</text>
</comment>
<name>A0A232ELB5_9HYME</name>
<evidence type="ECO:0008006" key="4">
    <source>
        <dbReference type="Google" id="ProtNLM"/>
    </source>
</evidence>
<sequence length="139" mass="15237">MKRSNSLFDELLSSFEDDANSTSTLPSLMSLMRTDASVLSSTPQGNGHQQRLNGRINCSDDDAELSSPESIIKRRERGGKLSADSAYSSLNRKYSNHHGRSANDVSGKLKLSKFCHECGAKFPDSAKFCCECGVKRLTL</sequence>
<protein>
    <recommendedName>
        <fullName evidence="4">Zinc-ribbon domain-containing protein</fullName>
    </recommendedName>
</protein>
<organism evidence="2 3">
    <name type="scientific">Trichomalopsis sarcophagae</name>
    <dbReference type="NCBI Taxonomy" id="543379"/>
    <lineage>
        <taxon>Eukaryota</taxon>
        <taxon>Metazoa</taxon>
        <taxon>Ecdysozoa</taxon>
        <taxon>Arthropoda</taxon>
        <taxon>Hexapoda</taxon>
        <taxon>Insecta</taxon>
        <taxon>Pterygota</taxon>
        <taxon>Neoptera</taxon>
        <taxon>Endopterygota</taxon>
        <taxon>Hymenoptera</taxon>
        <taxon>Apocrita</taxon>
        <taxon>Proctotrupomorpha</taxon>
        <taxon>Chalcidoidea</taxon>
        <taxon>Pteromalidae</taxon>
        <taxon>Pteromalinae</taxon>
        <taxon>Trichomalopsis</taxon>
    </lineage>
</organism>
<accession>A0A232ELB5</accession>
<gene>
    <name evidence="2" type="ORF">TSAR_013585</name>
</gene>
<reference evidence="2 3" key="1">
    <citation type="journal article" date="2017" name="Curr. Biol.">
        <title>The Evolution of Venom by Co-option of Single-Copy Genes.</title>
        <authorList>
            <person name="Martinson E.O."/>
            <person name="Mrinalini"/>
            <person name="Kelkar Y.D."/>
            <person name="Chang C.H."/>
            <person name="Werren J.H."/>
        </authorList>
    </citation>
    <scope>NUCLEOTIDE SEQUENCE [LARGE SCALE GENOMIC DNA]</scope>
    <source>
        <strain evidence="2 3">Alberta</strain>
        <tissue evidence="2">Whole body</tissue>
    </source>
</reference>
<dbReference type="Proteomes" id="UP000215335">
    <property type="component" value="Unassembled WGS sequence"/>
</dbReference>
<proteinExistence type="predicted"/>